<comment type="caution">
    <text evidence="1">The sequence shown here is derived from an EMBL/GenBank/DDBJ whole genome shotgun (WGS) entry which is preliminary data.</text>
</comment>
<dbReference type="AlphaFoldDB" id="A0ABD0RCK8"/>
<evidence type="ECO:0000313" key="2">
    <source>
        <dbReference type="Proteomes" id="UP001529510"/>
    </source>
</evidence>
<sequence length="52" mass="5707">TFPRHWSLSLAPLCYVSQQLGSLLSSPLPSSLHWCPSLWPSISSRNTSGLLP</sequence>
<dbReference type="Proteomes" id="UP001529510">
    <property type="component" value="Unassembled WGS sequence"/>
</dbReference>
<feature type="non-terminal residue" evidence="1">
    <location>
        <position position="1"/>
    </location>
</feature>
<protein>
    <submittedName>
        <fullName evidence="1">Uncharacterized protein</fullName>
    </submittedName>
</protein>
<organism evidence="1 2">
    <name type="scientific">Cirrhinus mrigala</name>
    <name type="common">Mrigala</name>
    <dbReference type="NCBI Taxonomy" id="683832"/>
    <lineage>
        <taxon>Eukaryota</taxon>
        <taxon>Metazoa</taxon>
        <taxon>Chordata</taxon>
        <taxon>Craniata</taxon>
        <taxon>Vertebrata</taxon>
        <taxon>Euteleostomi</taxon>
        <taxon>Actinopterygii</taxon>
        <taxon>Neopterygii</taxon>
        <taxon>Teleostei</taxon>
        <taxon>Ostariophysi</taxon>
        <taxon>Cypriniformes</taxon>
        <taxon>Cyprinidae</taxon>
        <taxon>Labeoninae</taxon>
        <taxon>Labeonini</taxon>
        <taxon>Cirrhinus</taxon>
    </lineage>
</organism>
<name>A0ABD0RCK8_CIRMR</name>
<proteinExistence type="predicted"/>
<keyword evidence="2" id="KW-1185">Reference proteome</keyword>
<gene>
    <name evidence="1" type="ORF">M9458_009658</name>
</gene>
<evidence type="ECO:0000313" key="1">
    <source>
        <dbReference type="EMBL" id="KAL0196086.1"/>
    </source>
</evidence>
<feature type="non-terminal residue" evidence="1">
    <location>
        <position position="52"/>
    </location>
</feature>
<reference evidence="1 2" key="1">
    <citation type="submission" date="2024-05" db="EMBL/GenBank/DDBJ databases">
        <title>Genome sequencing and assembly of Indian major carp, Cirrhinus mrigala (Hamilton, 1822).</title>
        <authorList>
            <person name="Mohindra V."/>
            <person name="Chowdhury L.M."/>
            <person name="Lal K."/>
            <person name="Jena J.K."/>
        </authorList>
    </citation>
    <scope>NUCLEOTIDE SEQUENCE [LARGE SCALE GENOMIC DNA]</scope>
    <source>
        <strain evidence="1">CM1030</strain>
        <tissue evidence="1">Blood</tissue>
    </source>
</reference>
<accession>A0ABD0RCK8</accession>
<dbReference type="EMBL" id="JAMKFB020000004">
    <property type="protein sequence ID" value="KAL0196086.1"/>
    <property type="molecule type" value="Genomic_DNA"/>
</dbReference>